<comment type="caution">
    <text evidence="1">The sequence shown here is derived from an EMBL/GenBank/DDBJ whole genome shotgun (WGS) entry which is preliminary data.</text>
</comment>
<dbReference type="AlphaFoldDB" id="A0AA38TGB9"/>
<reference evidence="1" key="1">
    <citation type="submission" date="2023-03" db="EMBL/GenBank/DDBJ databases">
        <title>Chromosome-scale reference genome and RAD-based genetic map of yellow starthistle (Centaurea solstitialis) reveal putative structural variation and QTLs associated with invader traits.</title>
        <authorList>
            <person name="Reatini B."/>
            <person name="Cang F.A."/>
            <person name="Jiang Q."/>
            <person name="Mckibben M.T.W."/>
            <person name="Barker M.S."/>
            <person name="Rieseberg L.H."/>
            <person name="Dlugosch K.M."/>
        </authorList>
    </citation>
    <scope>NUCLEOTIDE SEQUENCE</scope>
    <source>
        <strain evidence="1">CAN-66</strain>
        <tissue evidence="1">Leaf</tissue>
    </source>
</reference>
<name>A0AA38TGB9_9ASTR</name>
<dbReference type="Gene3D" id="3.80.10.10">
    <property type="entry name" value="Ribonuclease Inhibitor"/>
    <property type="match status" value="1"/>
</dbReference>
<keyword evidence="2" id="KW-1185">Reference proteome</keyword>
<dbReference type="EMBL" id="JARYMX010000002">
    <property type="protein sequence ID" value="KAJ9560428.1"/>
    <property type="molecule type" value="Genomic_DNA"/>
</dbReference>
<dbReference type="Proteomes" id="UP001172457">
    <property type="component" value="Chromosome 2"/>
</dbReference>
<accession>A0AA38TGB9</accession>
<organism evidence="1 2">
    <name type="scientific">Centaurea solstitialis</name>
    <name type="common">yellow star-thistle</name>
    <dbReference type="NCBI Taxonomy" id="347529"/>
    <lineage>
        <taxon>Eukaryota</taxon>
        <taxon>Viridiplantae</taxon>
        <taxon>Streptophyta</taxon>
        <taxon>Embryophyta</taxon>
        <taxon>Tracheophyta</taxon>
        <taxon>Spermatophyta</taxon>
        <taxon>Magnoliopsida</taxon>
        <taxon>eudicotyledons</taxon>
        <taxon>Gunneridae</taxon>
        <taxon>Pentapetalae</taxon>
        <taxon>asterids</taxon>
        <taxon>campanulids</taxon>
        <taxon>Asterales</taxon>
        <taxon>Asteraceae</taxon>
        <taxon>Carduoideae</taxon>
        <taxon>Cardueae</taxon>
        <taxon>Centaureinae</taxon>
        <taxon>Centaurea</taxon>
    </lineage>
</organism>
<proteinExistence type="predicted"/>
<dbReference type="SUPFAM" id="SSF52047">
    <property type="entry name" value="RNI-like"/>
    <property type="match status" value="1"/>
</dbReference>
<dbReference type="PANTHER" id="PTHR38926">
    <property type="entry name" value="F-BOX DOMAIN CONTAINING PROTEIN, EXPRESSED"/>
    <property type="match status" value="1"/>
</dbReference>
<dbReference type="InterPro" id="IPR032675">
    <property type="entry name" value="LRR_dom_sf"/>
</dbReference>
<dbReference type="PANTHER" id="PTHR38926:SF80">
    <property type="entry name" value="F-BOX DOMAIN, LEUCINE-RICH REPEAT DOMAIN SUPERFAMILY"/>
    <property type="match status" value="1"/>
</dbReference>
<protein>
    <submittedName>
        <fullName evidence="1">Uncharacterized protein</fullName>
    </submittedName>
</protein>
<evidence type="ECO:0000313" key="1">
    <source>
        <dbReference type="EMBL" id="KAJ9560428.1"/>
    </source>
</evidence>
<gene>
    <name evidence="1" type="ORF">OSB04_005588</name>
</gene>
<sequence length="167" mass="19331">MLKTLKLNEDGSKFCEGGMEDTRDKIAIAIGENLHNLEHLELIGNSLSNVGLQAILDGCSRLISLDLRKCWLIDLEEDLWKRCLQQIKCLKLPYESLEGCPYMYGNDDYDDEYDDGSFDYDDYTDYDDGSLDFDDYTEYDDYSAFNYDGNTRVEDLNAMLTFMAMFE</sequence>
<evidence type="ECO:0000313" key="2">
    <source>
        <dbReference type="Proteomes" id="UP001172457"/>
    </source>
</evidence>